<gene>
    <name evidence="2" type="ORF">AN221_08445</name>
</gene>
<protein>
    <submittedName>
        <fullName evidence="2">Uncharacterized protein</fullName>
    </submittedName>
</protein>
<evidence type="ECO:0000313" key="2">
    <source>
        <dbReference type="EMBL" id="OEV21151.1"/>
    </source>
</evidence>
<dbReference type="EMBL" id="LJGZ01000014">
    <property type="protein sequence ID" value="OEV21151.1"/>
    <property type="molecule type" value="Genomic_DNA"/>
</dbReference>
<dbReference type="AlphaFoldDB" id="A0A1E7LY73"/>
<feature type="region of interest" description="Disordered" evidence="1">
    <location>
        <begin position="1"/>
        <end position="66"/>
    </location>
</feature>
<feature type="compositionally biased region" description="Low complexity" evidence="1">
    <location>
        <begin position="20"/>
        <end position="41"/>
    </location>
</feature>
<sequence>GADGPRIPAPAPAPAEREASPGPAAGPKARAAERPAPATTERPARRVTLPARREPAEATGSGRAAH</sequence>
<feature type="non-terminal residue" evidence="2">
    <location>
        <position position="1"/>
    </location>
</feature>
<accession>A0A1E7LY73</accession>
<proteinExistence type="predicted"/>
<evidence type="ECO:0000256" key="1">
    <source>
        <dbReference type="SAM" id="MobiDB-lite"/>
    </source>
</evidence>
<dbReference type="Proteomes" id="UP000175971">
    <property type="component" value="Unassembled WGS sequence"/>
</dbReference>
<evidence type="ECO:0000313" key="3">
    <source>
        <dbReference type="Proteomes" id="UP000175971"/>
    </source>
</evidence>
<comment type="caution">
    <text evidence="2">The sequence shown here is derived from an EMBL/GenBank/DDBJ whole genome shotgun (WGS) entry which is preliminary data.</text>
</comment>
<keyword evidence="3" id="KW-1185">Reference proteome</keyword>
<name>A0A1E7LY73_9ACTN</name>
<organism evidence="2 3">
    <name type="scientific">Streptomyces nanshensis</name>
    <dbReference type="NCBI Taxonomy" id="518642"/>
    <lineage>
        <taxon>Bacteria</taxon>
        <taxon>Bacillati</taxon>
        <taxon>Actinomycetota</taxon>
        <taxon>Actinomycetes</taxon>
        <taxon>Kitasatosporales</taxon>
        <taxon>Streptomycetaceae</taxon>
        <taxon>Streptomyces</taxon>
    </lineage>
</organism>
<reference evidence="2 3" key="1">
    <citation type="journal article" date="2016" name="Front. Microbiol.">
        <title>Comparative Genomics Analysis of Streptomyces Species Reveals Their Adaptation to the Marine Environment and Their Diversity at the Genomic Level.</title>
        <authorList>
            <person name="Tian X."/>
            <person name="Zhang Z."/>
            <person name="Yang T."/>
            <person name="Chen M."/>
            <person name="Li J."/>
            <person name="Chen F."/>
            <person name="Yang J."/>
            <person name="Li W."/>
            <person name="Zhang B."/>
            <person name="Zhang Z."/>
            <person name="Wu J."/>
            <person name="Zhang C."/>
            <person name="Long L."/>
            <person name="Xiao J."/>
        </authorList>
    </citation>
    <scope>NUCLEOTIDE SEQUENCE [LARGE SCALE GENOMIC DNA]</scope>
    <source>
        <strain evidence="2 3">SCSIO M10372</strain>
    </source>
</reference>